<protein>
    <submittedName>
        <fullName evidence="2">Uncharacterized protein</fullName>
    </submittedName>
</protein>
<accession>A0A2L1CCZ9</accession>
<organism evidence="2">
    <name type="scientific">Kwi virus</name>
    <dbReference type="NCBI Taxonomy" id="2081616"/>
    <lineage>
        <taxon>Viruses</taxon>
        <taxon>Riboviria</taxon>
        <taxon>Quenyaviruses</taxon>
    </lineage>
</organism>
<reference evidence="2" key="1">
    <citation type="submission" date="2017-02" db="EMBL/GenBank/DDBJ databases">
        <title>Two novel viruses associated with Drosophilidae, identified by their small-RNA profile.</title>
        <authorList>
            <person name="Obbard D.J."/>
            <person name="Webster C.L."/>
            <person name="Akorli J."/>
            <person name="Lazzaro B.P."/>
        </authorList>
    </citation>
    <scope>NUCLEOTIDE SEQUENCE</scope>
    <source>
        <strain evidence="2">Pool-seq_E_1</strain>
    </source>
</reference>
<proteinExistence type="evidence at transcript level"/>
<evidence type="ECO:0000256" key="1">
    <source>
        <dbReference type="SAM" id="MobiDB-lite"/>
    </source>
</evidence>
<sequence length="475" mass="53097">MRFGPVFSALPESVPKALYQEQHVKIRRPKPLDTPNVDQTTLIRSIASMLPKEFWYDRNIFPQSDSTLLALAQMSEDGRFVSGWLDSKFSCLPTDKGIALYNKAGRLITEGTSGEVFHYVTSYCKAAMPSVIHLHRFGFVKHVNLTGVLHEDLAAFRQARSFSAGLDRLSKIDELKLIDQDSTINKFPVAEFVQHKVCYHFGAGDNVSTSQRTLSLLYDRVVLVDPRLRSGTDSICSTWEAELENVPCNADIVSDVAYGDSDGVVLGDSARMVEAFYAKSTGRMVVVKYPLQLGIRARGVVLMKPRPHNLEIVVLLDSDGDELDQIYEVEMPKVHEVNRVRNMAVFTHRFNSQIKQLYNTSDEIRSYMRAPPPKLPEPPRTVKMKKPSRNANMAAGADRGGRALRQPLWFRAVKDPMFSFEGPSAVLPPGNIRTGSFAKFDPGLPDVGVSMRTLRNTAIAAGFDVVFENGQWTIK</sequence>
<dbReference type="EMBL" id="KY634878">
    <property type="protein sequence ID" value="AVB77242.1"/>
    <property type="molecule type" value="mRNA"/>
</dbReference>
<name>A0A2L1CCZ9_9VIRU</name>
<feature type="region of interest" description="Disordered" evidence="1">
    <location>
        <begin position="369"/>
        <end position="398"/>
    </location>
</feature>
<feature type="compositionally biased region" description="Pro residues" evidence="1">
    <location>
        <begin position="370"/>
        <end position="379"/>
    </location>
</feature>
<evidence type="ECO:0000313" key="2">
    <source>
        <dbReference type="EMBL" id="AVB77242.1"/>
    </source>
</evidence>